<dbReference type="PROSITE" id="PS51257">
    <property type="entry name" value="PROKAR_LIPOPROTEIN"/>
    <property type="match status" value="1"/>
</dbReference>
<evidence type="ECO:0000313" key="1">
    <source>
        <dbReference type="EMBL" id="ERJ93823.1"/>
    </source>
</evidence>
<dbReference type="SUPFAM" id="SSF50956">
    <property type="entry name" value="Thermostable phytase (3-phytase)"/>
    <property type="match status" value="1"/>
</dbReference>
<dbReference type="Proteomes" id="UP000016649">
    <property type="component" value="Unassembled WGS sequence"/>
</dbReference>
<protein>
    <recommendedName>
        <fullName evidence="3">Lipoprotein</fullName>
    </recommendedName>
</protein>
<gene>
    <name evidence="1" type="ORF">HMPREF9193_00667</name>
</gene>
<accession>A0ABN0P095</accession>
<keyword evidence="2" id="KW-1185">Reference proteome</keyword>
<dbReference type="InterPro" id="IPR011042">
    <property type="entry name" value="6-blade_b-propeller_TolB-like"/>
</dbReference>
<dbReference type="InterPro" id="IPR011047">
    <property type="entry name" value="Quinoprotein_ADH-like_sf"/>
</dbReference>
<organism evidence="1 2">
    <name type="scientific">Treponema lecithinolyticum ATCC 700332</name>
    <dbReference type="NCBI Taxonomy" id="1321815"/>
    <lineage>
        <taxon>Bacteria</taxon>
        <taxon>Pseudomonadati</taxon>
        <taxon>Spirochaetota</taxon>
        <taxon>Spirochaetia</taxon>
        <taxon>Spirochaetales</taxon>
        <taxon>Treponemataceae</taxon>
        <taxon>Treponema</taxon>
    </lineage>
</organism>
<proteinExistence type="predicted"/>
<sequence>MGEIMKKTLAVLTAVVFAAALVSCSLFETESEMGTVVVDLSGNARSADPATGLPILGTDGVFTHIRIFDEANRELLFSIQNSASASVMLAVGTRITISVDIVTDNARWHGEGVHTVGSGSNAVALKINKVPVSADKVLLWQKDSSNNIVFYAADEWNLHEFAGSVLPPLLLDSTHLPQGLDSAYQPTKVFCFDRSGNLYIVFGNTGNYFLVKYELLATGGWDAQHTQMRKLDNSHDLTAIAVDSSDNENNRLYVAHEDGPVSRIDTYSFSAAQFSTMGSAEGLRVLRKDSAQIFFDAPAPSTIKIRALAADENGLFAVLETPATGSGRVNVSVKHCSINLEWKSGNMNLFTNVESNISSDPKNVTADLCIKNGVLYAAGSLVRGKIYTSLDSEVFTSGKLWKLGQSTSFDRVSAQAQVLWEFFPAEDAIEEANLSDKQKGYAPCKFNTGKQSKLITASDGCYGKKVNGSSPADVQNKNSVLFFDIDDGALIKQQKVSTKFMKELSFNSVVEIFKFE</sequence>
<dbReference type="Gene3D" id="2.120.10.30">
    <property type="entry name" value="TolB, C-terminal domain"/>
    <property type="match status" value="1"/>
</dbReference>
<evidence type="ECO:0000313" key="2">
    <source>
        <dbReference type="Proteomes" id="UP000016649"/>
    </source>
</evidence>
<name>A0ABN0P095_TRELE</name>
<dbReference type="EMBL" id="AWVH01000016">
    <property type="protein sequence ID" value="ERJ93823.1"/>
    <property type="molecule type" value="Genomic_DNA"/>
</dbReference>
<comment type="caution">
    <text evidence="1">The sequence shown here is derived from an EMBL/GenBank/DDBJ whole genome shotgun (WGS) entry which is preliminary data.</text>
</comment>
<reference evidence="1 2" key="1">
    <citation type="submission" date="2013-08" db="EMBL/GenBank/DDBJ databases">
        <authorList>
            <person name="Weinstock G."/>
            <person name="Sodergren E."/>
            <person name="Wylie T."/>
            <person name="Fulton L."/>
            <person name="Fulton R."/>
            <person name="Fronick C."/>
            <person name="O'Laughlin M."/>
            <person name="Godfrey J."/>
            <person name="Miner T."/>
            <person name="Herter B."/>
            <person name="Appelbaum E."/>
            <person name="Cordes M."/>
            <person name="Lek S."/>
            <person name="Wollam A."/>
            <person name="Pepin K.H."/>
            <person name="Palsikar V.B."/>
            <person name="Mitreva M."/>
            <person name="Wilson R.K."/>
        </authorList>
    </citation>
    <scope>NUCLEOTIDE SEQUENCE [LARGE SCALE GENOMIC DNA]</scope>
    <source>
        <strain evidence="1 2">ATCC 700332</strain>
    </source>
</reference>
<evidence type="ECO:0008006" key="3">
    <source>
        <dbReference type="Google" id="ProtNLM"/>
    </source>
</evidence>
<dbReference type="SUPFAM" id="SSF50998">
    <property type="entry name" value="Quinoprotein alcohol dehydrogenase-like"/>
    <property type="match status" value="1"/>
</dbReference>